<accession>A0A1W0WDJ6</accession>
<name>A0A1W0WDJ6_HYPEX</name>
<dbReference type="AlphaFoldDB" id="A0A1W0WDJ6"/>
<proteinExistence type="predicted"/>
<dbReference type="Proteomes" id="UP000192578">
    <property type="component" value="Unassembled WGS sequence"/>
</dbReference>
<protein>
    <submittedName>
        <fullName evidence="1">Uncharacterized protein</fullName>
    </submittedName>
</protein>
<organism evidence="1 2">
    <name type="scientific">Hypsibius exemplaris</name>
    <name type="common">Freshwater tardigrade</name>
    <dbReference type="NCBI Taxonomy" id="2072580"/>
    <lineage>
        <taxon>Eukaryota</taxon>
        <taxon>Metazoa</taxon>
        <taxon>Ecdysozoa</taxon>
        <taxon>Tardigrada</taxon>
        <taxon>Eutardigrada</taxon>
        <taxon>Parachela</taxon>
        <taxon>Hypsibioidea</taxon>
        <taxon>Hypsibiidae</taxon>
        <taxon>Hypsibius</taxon>
    </lineage>
</organism>
<evidence type="ECO:0000313" key="2">
    <source>
        <dbReference type="Proteomes" id="UP000192578"/>
    </source>
</evidence>
<dbReference type="EMBL" id="MTYJ01000128">
    <property type="protein sequence ID" value="OQV13203.1"/>
    <property type="molecule type" value="Genomic_DNA"/>
</dbReference>
<gene>
    <name evidence="1" type="ORF">BV898_12527</name>
</gene>
<keyword evidence="2" id="KW-1185">Reference proteome</keyword>
<comment type="caution">
    <text evidence="1">The sequence shown here is derived from an EMBL/GenBank/DDBJ whole genome shotgun (WGS) entry which is preliminary data.</text>
</comment>
<reference evidence="2" key="1">
    <citation type="submission" date="2017-01" db="EMBL/GenBank/DDBJ databases">
        <title>Comparative genomics of anhydrobiosis in the tardigrade Hypsibius dujardini.</title>
        <authorList>
            <person name="Yoshida Y."/>
            <person name="Koutsovoulos G."/>
            <person name="Laetsch D."/>
            <person name="Stevens L."/>
            <person name="Kumar S."/>
            <person name="Horikawa D."/>
            <person name="Ishino K."/>
            <person name="Komine S."/>
            <person name="Tomita M."/>
            <person name="Blaxter M."/>
            <person name="Arakawa K."/>
        </authorList>
    </citation>
    <scope>NUCLEOTIDE SEQUENCE [LARGE SCALE GENOMIC DNA]</scope>
    <source>
        <strain evidence="2">Z151</strain>
    </source>
</reference>
<sequence>MDFNHFSMPLEQFLKNVLDLRRSTPTDALLCLTGRVPQSHRHSLLHVKFIIRAPRRKSGLMFAAMQLAIDNAKLRKRSWFRSAMQPWADIMEQDWTEDSTCWTAVLTGELPSALNRKKDMKFWMNHSDRIQANISENGRRRTNNIECAPAISCRSGKKKPKLHDADQVVE</sequence>
<evidence type="ECO:0000313" key="1">
    <source>
        <dbReference type="EMBL" id="OQV13203.1"/>
    </source>
</evidence>